<evidence type="ECO:0000256" key="2">
    <source>
        <dbReference type="ARBA" id="ARBA00024190"/>
    </source>
</evidence>
<keyword evidence="8" id="KW-1185">Reference proteome</keyword>
<dbReference type="InterPro" id="IPR050734">
    <property type="entry name" value="PIH1/Kintoun_subfamily"/>
</dbReference>
<dbReference type="OrthoDB" id="546764at2759"/>
<dbReference type="EMBL" id="JAAMOB010000017">
    <property type="protein sequence ID" value="KAF4101789.1"/>
    <property type="molecule type" value="Genomic_DNA"/>
</dbReference>
<dbReference type="CDD" id="cd00298">
    <property type="entry name" value="ACD_sHsps_p23-like"/>
    <property type="match status" value="1"/>
</dbReference>
<organism evidence="7 8">
    <name type="scientific">Onychostoma macrolepis</name>
    <dbReference type="NCBI Taxonomy" id="369639"/>
    <lineage>
        <taxon>Eukaryota</taxon>
        <taxon>Metazoa</taxon>
        <taxon>Chordata</taxon>
        <taxon>Craniata</taxon>
        <taxon>Vertebrata</taxon>
        <taxon>Euteleostomi</taxon>
        <taxon>Actinopterygii</taxon>
        <taxon>Neopterygii</taxon>
        <taxon>Teleostei</taxon>
        <taxon>Ostariophysi</taxon>
        <taxon>Cypriniformes</taxon>
        <taxon>Cyprinidae</taxon>
        <taxon>Acrossocheilinae</taxon>
        <taxon>Onychostoma</taxon>
    </lineage>
</organism>
<evidence type="ECO:0000256" key="1">
    <source>
        <dbReference type="ARBA" id="ARBA00022490"/>
    </source>
</evidence>
<evidence type="ECO:0000259" key="6">
    <source>
        <dbReference type="Pfam" id="PF18201"/>
    </source>
</evidence>
<dbReference type="InterPro" id="IPR041442">
    <property type="entry name" value="PIH1D1/2/3_CS-like"/>
</dbReference>
<dbReference type="InterPro" id="IPR034727">
    <property type="entry name" value="Kintoun"/>
</dbReference>
<feature type="compositionally biased region" description="Polar residues" evidence="4">
    <location>
        <begin position="453"/>
        <end position="468"/>
    </location>
</feature>
<dbReference type="GO" id="GO:0003351">
    <property type="term" value="P:epithelial cilium movement involved in extracellular fluid movement"/>
    <property type="evidence" value="ECO:0007669"/>
    <property type="project" value="TreeGrafter"/>
</dbReference>
<feature type="compositionally biased region" description="Polar residues" evidence="4">
    <location>
        <begin position="495"/>
        <end position="514"/>
    </location>
</feature>
<comment type="caution">
    <text evidence="7">The sequence shown here is derived from an EMBL/GenBank/DDBJ whole genome shotgun (WGS) entry which is preliminary data.</text>
</comment>
<feature type="compositionally biased region" description="Basic and acidic residues" evidence="4">
    <location>
        <begin position="266"/>
        <end position="292"/>
    </location>
</feature>
<dbReference type="GO" id="GO:0005576">
    <property type="term" value="C:extracellular region"/>
    <property type="evidence" value="ECO:0007669"/>
    <property type="project" value="GOC"/>
</dbReference>
<dbReference type="PANTHER" id="PTHR22997">
    <property type="entry name" value="PIH1 DOMAIN-CONTAINING PROTEIN 1"/>
    <property type="match status" value="1"/>
</dbReference>
<sequence>MDFGGKLEELNLTRDEMSRLGEALKDEQFRELLREYAAEISSPENRRRREEEIAQLEEQRGVRARFLHPEPHHVLKTRGARGKLFINICSDPLIDKPSSETARDRDGTPGHRWRLPFSLTPGTPDRDAAGNSCVTHDVIFHPDALHLAGNSRRFMKMLHSTAIEGIEDSFHVKLEKHNIKQLKMKYKGVPQAALIRRPIPGHQQNTCETLLSFPDPGQTQREQEPEPDQTQTEPEPDPDQTHTEPEPDQTHTEQEPEPDQTQTEPDQTHTEQEPEPDQTHTEPEPDQTHTEQEPEPDQIQTEPEPDPDQTQTEPEPVPDQTHTEPDSRPSSHQPTAPQYSVKYRSVVDLQDYRSSRDSGPGTRPTEIVVTVDLPLLGSAGDAELSVKQRRLVLESQNPAYKLDLPLSYPVDEDKGHAKFNKTKQQLTVTLPVRPARSAAVQQLRRDEMKPSASEPQITALTTEPQTLSDPAVKRTEPQEPDHRICSVETDKDETNINQPVDRSSNTFSSASKITANGADEASGAPETENTQESESNTARHALLPQQPSHEEDLSSSQDTEETKTRRSSEDESTAERFLEEDVLREIKPDGGDVFICTHETSAALCFQNCLWSALD</sequence>
<evidence type="ECO:0000256" key="4">
    <source>
        <dbReference type="SAM" id="MobiDB-lite"/>
    </source>
</evidence>
<dbReference type="Pfam" id="PF08190">
    <property type="entry name" value="PIH1"/>
    <property type="match status" value="1"/>
</dbReference>
<gene>
    <name evidence="3" type="primary">DNAAF2</name>
    <name evidence="3" type="synonym">KTU</name>
    <name evidence="7" type="ORF">G5714_016589</name>
</gene>
<dbReference type="InterPro" id="IPR012981">
    <property type="entry name" value="PIH1_N"/>
</dbReference>
<dbReference type="RefSeq" id="XP_058605977.1">
    <property type="nucleotide sequence ID" value="XM_058749994.1"/>
</dbReference>
<evidence type="ECO:0000313" key="7">
    <source>
        <dbReference type="EMBL" id="KAF4101789.1"/>
    </source>
</evidence>
<dbReference type="PANTHER" id="PTHR22997:SF3">
    <property type="entry name" value="PROTEIN KINTOUN"/>
    <property type="match status" value="1"/>
</dbReference>
<comment type="subcellular location">
    <subcellularLocation>
        <location evidence="3">Cytoplasm</location>
    </subcellularLocation>
    <subcellularLocation>
        <location evidence="2">Dynein axonemal particle</location>
    </subcellularLocation>
    <text evidence="3">Localizes in the apical cytoplasm around the gamma-tubulin-positive pericentriolar region, not in the cilia.</text>
</comment>
<accession>A0A7J6C3C8</accession>
<dbReference type="GO" id="GO:0120293">
    <property type="term" value="C:dynein axonemal particle"/>
    <property type="evidence" value="ECO:0007669"/>
    <property type="project" value="UniProtKB-SubCell"/>
</dbReference>
<evidence type="ECO:0000313" key="8">
    <source>
        <dbReference type="Proteomes" id="UP000579812"/>
    </source>
</evidence>
<feature type="domain" description="PIH1 N-terminal" evidence="5">
    <location>
        <begin position="40"/>
        <end position="201"/>
    </location>
</feature>
<dbReference type="GO" id="GO:0060285">
    <property type="term" value="P:cilium-dependent cell motility"/>
    <property type="evidence" value="ECO:0007669"/>
    <property type="project" value="UniProtKB-UniRule"/>
</dbReference>
<feature type="domain" description="PIH1D1/2/3 CS-like" evidence="6">
    <location>
        <begin position="334"/>
        <end position="432"/>
    </location>
</feature>
<keyword evidence="1 3" id="KW-0963">Cytoplasm</keyword>
<feature type="compositionally biased region" description="Basic and acidic residues" evidence="4">
    <location>
        <begin position="471"/>
        <end position="494"/>
    </location>
</feature>
<feature type="region of interest" description="Disordered" evidence="4">
    <location>
        <begin position="197"/>
        <end position="366"/>
    </location>
</feature>
<dbReference type="Proteomes" id="UP000579812">
    <property type="component" value="Unassembled WGS sequence"/>
</dbReference>
<feature type="compositionally biased region" description="Low complexity" evidence="4">
    <location>
        <begin position="526"/>
        <end position="536"/>
    </location>
</feature>
<feature type="compositionally biased region" description="Basic and acidic residues" evidence="4">
    <location>
        <begin position="560"/>
        <end position="577"/>
    </location>
</feature>
<dbReference type="GeneID" id="131523538"/>
<dbReference type="GO" id="GO:0070286">
    <property type="term" value="P:axonemal dynein complex assembly"/>
    <property type="evidence" value="ECO:0007669"/>
    <property type="project" value="UniProtKB-UniRule"/>
</dbReference>
<dbReference type="Pfam" id="PF18201">
    <property type="entry name" value="PIH1_CS"/>
    <property type="match status" value="1"/>
</dbReference>
<feature type="region of interest" description="Disordered" evidence="4">
    <location>
        <begin position="444"/>
        <end position="577"/>
    </location>
</feature>
<feature type="compositionally biased region" description="Basic and acidic residues" evidence="4">
    <location>
        <begin position="239"/>
        <end position="254"/>
    </location>
</feature>
<name>A0A7J6C3C8_9TELE</name>
<dbReference type="AlphaFoldDB" id="A0A7J6C3C8"/>
<evidence type="ECO:0000259" key="5">
    <source>
        <dbReference type="Pfam" id="PF08190"/>
    </source>
</evidence>
<reference evidence="7 8" key="1">
    <citation type="submission" date="2020-04" db="EMBL/GenBank/DDBJ databases">
        <title>Chromosome-level genome assembly of a cyprinid fish Onychostoma macrolepis by integration of Nanopore Sequencing, Bionano and Hi-C technology.</title>
        <authorList>
            <person name="Wang D."/>
        </authorList>
    </citation>
    <scope>NUCLEOTIDE SEQUENCE [LARGE SCALE GENOMIC DNA]</scope>
    <source>
        <strain evidence="7">SWU-2019</strain>
        <tissue evidence="7">Muscle</tissue>
    </source>
</reference>
<dbReference type="HAMAP" id="MF_03069">
    <property type="entry name" value="Kintoun"/>
    <property type="match status" value="1"/>
</dbReference>
<evidence type="ECO:0000256" key="3">
    <source>
        <dbReference type="HAMAP-Rule" id="MF_03069"/>
    </source>
</evidence>
<comment type="similarity">
    <text evidence="3">Belongs to the PIH1 family. Kintoun subfamily.</text>
</comment>
<proteinExistence type="inferred from homology"/>
<protein>
    <recommendedName>
        <fullName evidence="3">Protein kintoun</fullName>
    </recommendedName>
    <alternativeName>
        <fullName evidence="3">Dynein assembly factor 2, axonemal</fullName>
    </alternativeName>
</protein>
<comment type="function">
    <text evidence="3">Required for cytoplasmic pre-assembly of axonemal dyneins, thereby playing a central role in motility in cilia and flagella. Involved in pre-assembly of dynein arm complexes in the cytoplasm before intraflagellar transport loads them for the ciliary compartment.</text>
</comment>